<dbReference type="EMBL" id="JARJFB010000051">
    <property type="protein sequence ID" value="MEA0970834.1"/>
    <property type="molecule type" value="Genomic_DNA"/>
</dbReference>
<dbReference type="PANTHER" id="PTHR43390:SF1">
    <property type="entry name" value="CHLOROPLAST PROCESSING PEPTIDASE"/>
    <property type="match status" value="1"/>
</dbReference>
<comment type="subcellular location">
    <subcellularLocation>
        <location evidence="6">Membrane</location>
        <topology evidence="6">Single-pass type II membrane protein</topology>
    </subcellularLocation>
</comment>
<dbReference type="Proteomes" id="UP001291687">
    <property type="component" value="Unassembled WGS sequence"/>
</dbReference>
<dbReference type="PRINTS" id="PR00727">
    <property type="entry name" value="LEADERPTASE"/>
</dbReference>
<keyword evidence="6" id="KW-0645">Protease</keyword>
<organism evidence="8 9">
    <name type="scientific">Candidatus Megaera venefica</name>
    <dbReference type="NCBI Taxonomy" id="2055910"/>
    <lineage>
        <taxon>Bacteria</taxon>
        <taxon>Pseudomonadati</taxon>
        <taxon>Pseudomonadota</taxon>
        <taxon>Alphaproteobacteria</taxon>
        <taxon>Rickettsiales</taxon>
        <taxon>Rickettsiaceae</taxon>
        <taxon>Candidatus Megaera</taxon>
    </lineage>
</organism>
<keyword evidence="6" id="KW-0472">Membrane</keyword>
<dbReference type="InterPro" id="IPR036286">
    <property type="entry name" value="LexA/Signal_pep-like_sf"/>
</dbReference>
<proteinExistence type="inferred from homology"/>
<keyword evidence="6" id="KW-0812">Transmembrane</keyword>
<evidence type="ECO:0000256" key="1">
    <source>
        <dbReference type="ARBA" id="ARBA00000677"/>
    </source>
</evidence>
<dbReference type="Gene3D" id="2.10.109.10">
    <property type="entry name" value="Umud Fragment, subunit A"/>
    <property type="match status" value="1"/>
</dbReference>
<evidence type="ECO:0000256" key="3">
    <source>
        <dbReference type="ARBA" id="ARBA00013208"/>
    </source>
</evidence>
<dbReference type="PROSITE" id="PS00761">
    <property type="entry name" value="SPASE_I_3"/>
    <property type="match status" value="1"/>
</dbReference>
<comment type="catalytic activity">
    <reaction evidence="1 6">
        <text>Cleavage of hydrophobic, N-terminal signal or leader sequences from secreted and periplasmic proteins.</text>
        <dbReference type="EC" id="3.4.21.89"/>
    </reaction>
</comment>
<evidence type="ECO:0000256" key="6">
    <source>
        <dbReference type="RuleBase" id="RU362042"/>
    </source>
</evidence>
<evidence type="ECO:0000256" key="4">
    <source>
        <dbReference type="ARBA" id="ARBA00019232"/>
    </source>
</evidence>
<evidence type="ECO:0000256" key="2">
    <source>
        <dbReference type="ARBA" id="ARBA00009370"/>
    </source>
</evidence>
<comment type="caution">
    <text evidence="8">The sequence shown here is derived from an EMBL/GenBank/DDBJ whole genome shotgun (WGS) entry which is preliminary data.</text>
</comment>
<protein>
    <recommendedName>
        <fullName evidence="4 6">Signal peptidase I</fullName>
        <ecNumber evidence="3 6">3.4.21.89</ecNumber>
    </recommendedName>
</protein>
<gene>
    <name evidence="8" type="ORF">Megvenef_00803</name>
</gene>
<dbReference type="CDD" id="cd06530">
    <property type="entry name" value="S26_SPase_I"/>
    <property type="match status" value="1"/>
</dbReference>
<evidence type="ECO:0000313" key="8">
    <source>
        <dbReference type="EMBL" id="MEA0970834.1"/>
    </source>
</evidence>
<dbReference type="NCBIfam" id="TIGR02227">
    <property type="entry name" value="sigpep_I_bact"/>
    <property type="match status" value="1"/>
</dbReference>
<comment type="similarity">
    <text evidence="2 6">Belongs to the peptidase S26 family.</text>
</comment>
<keyword evidence="5 6" id="KW-0378">Hydrolase</keyword>
<evidence type="ECO:0000259" key="7">
    <source>
        <dbReference type="Pfam" id="PF10502"/>
    </source>
</evidence>
<dbReference type="SUPFAM" id="SSF51306">
    <property type="entry name" value="LexA/Signal peptidase"/>
    <property type="match status" value="1"/>
</dbReference>
<keyword evidence="6" id="KW-1133">Transmembrane helix</keyword>
<evidence type="ECO:0000256" key="5">
    <source>
        <dbReference type="ARBA" id="ARBA00022801"/>
    </source>
</evidence>
<dbReference type="Pfam" id="PF10502">
    <property type="entry name" value="Peptidase_S26"/>
    <property type="match status" value="1"/>
</dbReference>
<dbReference type="PANTHER" id="PTHR43390">
    <property type="entry name" value="SIGNAL PEPTIDASE I"/>
    <property type="match status" value="1"/>
</dbReference>
<feature type="domain" description="Peptidase S26" evidence="7">
    <location>
        <begin position="21"/>
        <end position="222"/>
    </location>
</feature>
<sequence>MTQQETSNHTLQGSFRSEVFSLLLVIILALGVRTFILELFYVPTGSMKATILEGDYIFSTKYSYGYSIYSIPFNPDIFEDRIFANKPERGDVVIMRPPHDMQERYIKRLFGLPGDKIQIIDDLIYINDTPIERIEVGSYIDEEGINFRKFKETLPNGSSYFSYKMKYPSTKVAVDHSNFGPYVVEPGKYFFIGDNRDNSGDSRYQLGSVPFRNFIAKGRFVLFSTKQALWDSNESFFGQIKRVGTWFMSIRFSRFFNSLYEPDVAV</sequence>
<dbReference type="InterPro" id="IPR000223">
    <property type="entry name" value="Pept_S26A_signal_pept_1"/>
</dbReference>
<keyword evidence="9" id="KW-1185">Reference proteome</keyword>
<reference evidence="8 9" key="1">
    <citation type="submission" date="2023-03" db="EMBL/GenBank/DDBJ databases">
        <title>Host association and intracellularity evolved multiple times independently in the Rickettsiales.</title>
        <authorList>
            <person name="Castelli M."/>
            <person name="Nardi T."/>
            <person name="Gammuto L."/>
            <person name="Bellinzona G."/>
            <person name="Sabaneyeva E."/>
            <person name="Potekhin A."/>
            <person name="Serra V."/>
            <person name="Petroni G."/>
            <person name="Sassera D."/>
        </authorList>
    </citation>
    <scope>NUCLEOTIDE SEQUENCE [LARGE SCALE GENOMIC DNA]</scope>
    <source>
        <strain evidence="8 9">Sr 2-6</strain>
    </source>
</reference>
<dbReference type="EC" id="3.4.21.89" evidence="3 6"/>
<dbReference type="InterPro" id="IPR019533">
    <property type="entry name" value="Peptidase_S26"/>
</dbReference>
<dbReference type="RefSeq" id="WP_410519759.1">
    <property type="nucleotide sequence ID" value="NZ_JARJFB010000051.1"/>
</dbReference>
<accession>A0ABU5NCF9</accession>
<dbReference type="InterPro" id="IPR019758">
    <property type="entry name" value="Pept_S26A_signal_pept_1_CS"/>
</dbReference>
<feature type="transmembrane region" description="Helical" evidence="6">
    <location>
        <begin position="20"/>
        <end position="42"/>
    </location>
</feature>
<evidence type="ECO:0000313" key="9">
    <source>
        <dbReference type="Proteomes" id="UP001291687"/>
    </source>
</evidence>
<name>A0ABU5NCF9_9RICK</name>